<dbReference type="InterPro" id="IPR038765">
    <property type="entry name" value="Papain-like_cys_pep_sf"/>
</dbReference>
<dbReference type="GO" id="GO:0005737">
    <property type="term" value="C:cytoplasm"/>
    <property type="evidence" value="ECO:0007669"/>
    <property type="project" value="TreeGrafter"/>
</dbReference>
<dbReference type="SUPFAM" id="SSF54001">
    <property type="entry name" value="Cysteine proteinases"/>
    <property type="match status" value="1"/>
</dbReference>
<name>A0A3D9JMG7_9BACL</name>
<keyword evidence="5" id="KW-1185">Reference proteome</keyword>
<protein>
    <submittedName>
        <fullName evidence="4">Transglutaminase superfamily protein</fullName>
    </submittedName>
</protein>
<proteinExistence type="predicted"/>
<feature type="compositionally biased region" description="Polar residues" evidence="1">
    <location>
        <begin position="29"/>
        <end position="42"/>
    </location>
</feature>
<keyword evidence="2" id="KW-0732">Signal</keyword>
<feature type="signal peptide" evidence="2">
    <location>
        <begin position="1"/>
        <end position="21"/>
    </location>
</feature>
<accession>A0A3D9JMG7</accession>
<dbReference type="Proteomes" id="UP000256977">
    <property type="component" value="Unassembled WGS sequence"/>
</dbReference>
<dbReference type="AlphaFoldDB" id="A0A3D9JMG7"/>
<dbReference type="Pfam" id="PF01841">
    <property type="entry name" value="Transglut_core"/>
    <property type="match status" value="1"/>
</dbReference>
<dbReference type="PANTHER" id="PTHR46333">
    <property type="entry name" value="CYTOKINESIS PROTEIN 3"/>
    <property type="match status" value="1"/>
</dbReference>
<dbReference type="InterPro" id="IPR052557">
    <property type="entry name" value="CAP/Cytokinesis_protein"/>
</dbReference>
<dbReference type="PROSITE" id="PS51257">
    <property type="entry name" value="PROKAR_LIPOPROTEIN"/>
    <property type="match status" value="1"/>
</dbReference>
<dbReference type="PANTHER" id="PTHR46333:SF2">
    <property type="entry name" value="CYTOKINESIS PROTEIN 3"/>
    <property type="match status" value="1"/>
</dbReference>
<comment type="caution">
    <text evidence="4">The sequence shown here is derived from an EMBL/GenBank/DDBJ whole genome shotgun (WGS) entry which is preliminary data.</text>
</comment>
<gene>
    <name evidence="4" type="ORF">DFP98_11674</name>
</gene>
<feature type="region of interest" description="Disordered" evidence="1">
    <location>
        <begin position="23"/>
        <end position="42"/>
    </location>
</feature>
<dbReference type="EMBL" id="QRDZ01000016">
    <property type="protein sequence ID" value="RED75272.1"/>
    <property type="molecule type" value="Genomic_DNA"/>
</dbReference>
<feature type="domain" description="Transglutaminase-like" evidence="3">
    <location>
        <begin position="606"/>
        <end position="662"/>
    </location>
</feature>
<dbReference type="InterPro" id="IPR002931">
    <property type="entry name" value="Transglutaminase-like"/>
</dbReference>
<dbReference type="Gene3D" id="3.10.620.30">
    <property type="match status" value="1"/>
</dbReference>
<reference evidence="4 5" key="1">
    <citation type="submission" date="2018-07" db="EMBL/GenBank/DDBJ databases">
        <title>Genomic Encyclopedia of Type Strains, Phase III (KMG-III): the genomes of soil and plant-associated and newly described type strains.</title>
        <authorList>
            <person name="Whitman W."/>
        </authorList>
    </citation>
    <scope>NUCLEOTIDE SEQUENCE [LARGE SCALE GENOMIC DNA]</scope>
    <source>
        <strain evidence="4 5">CECT 7287</strain>
    </source>
</reference>
<organism evidence="4 5">
    <name type="scientific">Cohnella phaseoli</name>
    <dbReference type="NCBI Taxonomy" id="456490"/>
    <lineage>
        <taxon>Bacteria</taxon>
        <taxon>Bacillati</taxon>
        <taxon>Bacillota</taxon>
        <taxon>Bacilli</taxon>
        <taxon>Bacillales</taxon>
        <taxon>Paenibacillaceae</taxon>
        <taxon>Cohnella</taxon>
    </lineage>
</organism>
<evidence type="ECO:0000256" key="2">
    <source>
        <dbReference type="SAM" id="SignalP"/>
    </source>
</evidence>
<dbReference type="Gene3D" id="2.60.40.10">
    <property type="entry name" value="Immunoglobulins"/>
    <property type="match status" value="1"/>
</dbReference>
<evidence type="ECO:0000256" key="1">
    <source>
        <dbReference type="SAM" id="MobiDB-lite"/>
    </source>
</evidence>
<sequence>MKKALSVFLLVAMLLAACTEGGEPEVVQPSKSPTETQQVPKESIVNTGGRTVLDLKKKYGSDKDKAYMPMYNVPQDKVFQFKFNSEVPTDAITVHTDIKAEEKSRILAFTWPLDFGENKNTIEVKPNSAVLSTSEHLNGYNGWGNAPIYYIRINYDMDATTPTPLEKPIIIPFTIKSEVEVPTLKYTISHDGRFKLTWNKIEGATEYKIYQRSKIVLRETTNLPVTGAEEGYIGPSPLLETSLTETEFDDFLLNGSGGLVSVEDDRVSVQNQGVNGEYYITAVKDGKESILSNAVSTIALSSQLPYKLEGENNILYETFDGISSLPSKIDVTFIDGSLSSRDVIYDPSNVSIANVGNTAIPAVIKGTALKGAVYVKNLTEEDLQKLADAQPKDSATGFVAPENTTDYIPAPDVPTVIEPSASEEQGKSLEEIQKTNTEQKVEEGNQQAVPVPEIIEEVPLNADTALEEFLAINMIDVQEKISLKAFPEAQNFETISDVLQEVMYQNPLVIGLKGWGYDYRTLTLTLKYEESADDIKRKQTEVLAEANKIVAEIVKPDMSAEQKYKVIYDYLNDNTKYDDAALANAEANEFRNIDPAFNDSFTTYGIMVKKVGVCASYASVYKMLSDLAGLETIVVTGNMDGVPHAWNKVKLSNGWVHVDSTNNATNSGIPYLLFYSSDEIAESLNFKLSKEFWTDSELSNFVSTDGSKDYYVANGLEAKSTSEFGSALSGQVEAGSTHIVIRLGAKIDTSDLMEAARKALNGLPESKREKATMGSLSNYVVVTL</sequence>
<evidence type="ECO:0000313" key="5">
    <source>
        <dbReference type="Proteomes" id="UP000256977"/>
    </source>
</evidence>
<dbReference type="SMART" id="SM00460">
    <property type="entry name" value="TGc"/>
    <property type="match status" value="1"/>
</dbReference>
<dbReference type="RefSeq" id="WP_181917808.1">
    <property type="nucleotide sequence ID" value="NZ_QRDZ01000016.1"/>
</dbReference>
<dbReference type="InterPro" id="IPR013783">
    <property type="entry name" value="Ig-like_fold"/>
</dbReference>
<feature type="chain" id="PRO_5038533555" evidence="2">
    <location>
        <begin position="22"/>
        <end position="784"/>
    </location>
</feature>
<evidence type="ECO:0000313" key="4">
    <source>
        <dbReference type="EMBL" id="RED75272.1"/>
    </source>
</evidence>
<evidence type="ECO:0000259" key="3">
    <source>
        <dbReference type="SMART" id="SM00460"/>
    </source>
</evidence>